<evidence type="ECO:0000313" key="15">
    <source>
        <dbReference type="Proteomes" id="UP000663870"/>
    </source>
</evidence>
<dbReference type="SMART" id="SM00112">
    <property type="entry name" value="CA"/>
    <property type="match status" value="5"/>
</dbReference>
<dbReference type="GO" id="GO:0005886">
    <property type="term" value="C:plasma membrane"/>
    <property type="evidence" value="ECO:0007669"/>
    <property type="project" value="UniProtKB-SubCell"/>
</dbReference>
<dbReference type="FunFam" id="2.60.40.60:FF:000015">
    <property type="entry name" value="FAT atypical cadherin 1"/>
    <property type="match status" value="1"/>
</dbReference>
<evidence type="ECO:0000256" key="11">
    <source>
        <dbReference type="SAM" id="Phobius"/>
    </source>
</evidence>
<keyword evidence="7 11" id="KW-0472">Membrane</keyword>
<keyword evidence="5" id="KW-0130">Cell adhesion</keyword>
<dbReference type="Proteomes" id="UP000663870">
    <property type="component" value="Unassembled WGS sequence"/>
</dbReference>
<evidence type="ECO:0000256" key="1">
    <source>
        <dbReference type="ARBA" id="ARBA00004167"/>
    </source>
</evidence>
<dbReference type="Proteomes" id="UP000663854">
    <property type="component" value="Unassembled WGS sequence"/>
</dbReference>
<evidence type="ECO:0000313" key="14">
    <source>
        <dbReference type="EMBL" id="CAF1424838.1"/>
    </source>
</evidence>
<evidence type="ECO:0000256" key="8">
    <source>
        <dbReference type="ARBA" id="ARBA00023180"/>
    </source>
</evidence>
<evidence type="ECO:0000256" key="5">
    <source>
        <dbReference type="ARBA" id="ARBA00022889"/>
    </source>
</evidence>
<evidence type="ECO:0000256" key="6">
    <source>
        <dbReference type="ARBA" id="ARBA00022989"/>
    </source>
</evidence>
<sequence length="988" mass="115319">MLRIYIIFIIFYISLTLSIRLKYRESVKENVNLYYTITSLDKMLSANYQQSIEFLNINSPYTTYFLVDGQKLRTSRLIDREEFCRIKLCENFICHPCEIYMDFVLKENGQPRDIISLILTIEDVNEFRPQFLDNSRNDQIIHLNISEGVPVGHMLPILSATDNDGEDDELIYWIDKVKKIPFELVSFGSNQIALNVTEPLDREIQDFYELKLTASDRENLTTTISIHISISDINDNVPIFDQSNPYLINISESILPSLTKPLLRIHAFDNDSNENSHIIYNFSSQASELVRQTFQLNSQTGELFLIQSLDYEQYKEYRIPIKAQDSGPVSVPVYTLIIINIEDENDNKPTVNIRISEYFQFINNTLYISEETLLNTLLMHILVQDLDSNLNGKVQCWIESLDYLKFNITNTINNMFSIYTSQLFDREKQSNYLFHLIIEDFGLKIQHRIKYDLQLIITDINDCSPIFNQSYYNITIEEEQEYKQAIIKFQAYDYDLNENSYITYELISNEYKKLFYLNKQTGELFLQEKLDREFKSNYNLTIRAYDHGKYPTQLYTDILCYIKILDKNEYKPEFEKDIYLFHNIDETILINTSIGFIKANDRDENIIIYSISSLNFKIDSLTGEIFVNQQLDYDTNESCENLFVIAQNSDGLNSTCPIEICLQPINEYSPEIDFQSRLIYINIDNTSFIHINAFDRDRSPLSFISFQFEKISLKCNLTFLSNGTIYINKDEFCIGIIDLFISINDNDQYPTSKITNETIRLVFYSNIITLQQILFSSNYKFAVEIIIISMILILILIIFCLILIIVYRQRKQILLNKSTQLNIIKNQIGFTENHSLLNDGVIDVTNITLQPNTNSDTSSSFNDSCYGSSEMDVYHHLTGNKLPGKILISSDDKYIYLSKDQNNINNDEINSSSSSSSSPSPNGNNNTNLITRYQLNKRTGTIQQYHTQLKTSKQNLEFFQNNNEYKKILSSTTKFNYRNMTPLNEYYL</sequence>
<dbReference type="EMBL" id="CAJNOL010000268">
    <property type="protein sequence ID" value="CAF0973608.1"/>
    <property type="molecule type" value="Genomic_DNA"/>
</dbReference>
<dbReference type="FunFam" id="2.60.40.60:FF:000002">
    <property type="entry name" value="Protocadherin alpha 2"/>
    <property type="match status" value="1"/>
</dbReference>
<comment type="caution">
    <text evidence="13">The sequence shown here is derived from an EMBL/GenBank/DDBJ whole genome shotgun (WGS) entry which is preliminary data.</text>
</comment>
<reference evidence="13" key="1">
    <citation type="submission" date="2021-02" db="EMBL/GenBank/DDBJ databases">
        <authorList>
            <person name="Nowell W R."/>
        </authorList>
    </citation>
    <scope>NUCLEOTIDE SEQUENCE</scope>
</reference>
<organism evidence="13 15">
    <name type="scientific">Rotaria sordida</name>
    <dbReference type="NCBI Taxonomy" id="392033"/>
    <lineage>
        <taxon>Eukaryota</taxon>
        <taxon>Metazoa</taxon>
        <taxon>Spiralia</taxon>
        <taxon>Gnathifera</taxon>
        <taxon>Rotifera</taxon>
        <taxon>Eurotatoria</taxon>
        <taxon>Bdelloidea</taxon>
        <taxon>Philodinida</taxon>
        <taxon>Philodinidae</taxon>
        <taxon>Rotaria</taxon>
    </lineage>
</organism>
<feature type="domain" description="Cadherin" evidence="12">
    <location>
        <begin position="368"/>
        <end position="467"/>
    </location>
</feature>
<evidence type="ECO:0000256" key="2">
    <source>
        <dbReference type="ARBA" id="ARBA00022692"/>
    </source>
</evidence>
<evidence type="ECO:0000256" key="10">
    <source>
        <dbReference type="SAM" id="MobiDB-lite"/>
    </source>
</evidence>
<feature type="compositionally biased region" description="Low complexity" evidence="10">
    <location>
        <begin position="906"/>
        <end position="926"/>
    </location>
</feature>
<accession>A0A814ESZ1</accession>
<feature type="domain" description="Cadherin" evidence="12">
    <location>
        <begin position="137"/>
        <end position="240"/>
    </location>
</feature>
<evidence type="ECO:0000256" key="3">
    <source>
        <dbReference type="ARBA" id="ARBA00022737"/>
    </source>
</evidence>
<dbReference type="InterPro" id="IPR015919">
    <property type="entry name" value="Cadherin-like_sf"/>
</dbReference>
<dbReference type="Gene3D" id="2.60.40.60">
    <property type="entry name" value="Cadherins"/>
    <property type="match status" value="5"/>
</dbReference>
<evidence type="ECO:0000256" key="9">
    <source>
        <dbReference type="PROSITE-ProRule" id="PRU00043"/>
    </source>
</evidence>
<evidence type="ECO:0000259" key="12">
    <source>
        <dbReference type="PROSITE" id="PS50268"/>
    </source>
</evidence>
<dbReference type="PANTHER" id="PTHR24026">
    <property type="entry name" value="FAT ATYPICAL CADHERIN-RELATED"/>
    <property type="match status" value="1"/>
</dbReference>
<feature type="domain" description="Cadherin" evidence="12">
    <location>
        <begin position="584"/>
        <end position="672"/>
    </location>
</feature>
<dbReference type="SUPFAM" id="SSF49313">
    <property type="entry name" value="Cadherin-like"/>
    <property type="match status" value="5"/>
</dbReference>
<gene>
    <name evidence="13" type="ORF">JXQ802_LOCUS12801</name>
    <name evidence="14" type="ORF">PYM288_LOCUS35537</name>
</gene>
<keyword evidence="8" id="KW-0325">Glycoprotein</keyword>
<dbReference type="PANTHER" id="PTHR24026:SF126">
    <property type="entry name" value="PROTOCADHERIN FAT 4"/>
    <property type="match status" value="1"/>
</dbReference>
<evidence type="ECO:0000256" key="4">
    <source>
        <dbReference type="ARBA" id="ARBA00022837"/>
    </source>
</evidence>
<dbReference type="InterPro" id="IPR002126">
    <property type="entry name" value="Cadherin-like_dom"/>
</dbReference>
<dbReference type="EMBL" id="CAJNOH010006199">
    <property type="protein sequence ID" value="CAF1424838.1"/>
    <property type="molecule type" value="Genomic_DNA"/>
</dbReference>
<dbReference type="AlphaFoldDB" id="A0A814ESZ1"/>
<dbReference type="Pfam" id="PF00028">
    <property type="entry name" value="Cadherin"/>
    <property type="match status" value="4"/>
</dbReference>
<keyword evidence="3" id="KW-0677">Repeat</keyword>
<feature type="region of interest" description="Disordered" evidence="10">
    <location>
        <begin position="906"/>
        <end position="928"/>
    </location>
</feature>
<feature type="domain" description="Cadherin" evidence="12">
    <location>
        <begin position="242"/>
        <end position="351"/>
    </location>
</feature>
<keyword evidence="2 11" id="KW-0812">Transmembrane</keyword>
<dbReference type="InterPro" id="IPR020894">
    <property type="entry name" value="Cadherin_CS"/>
</dbReference>
<evidence type="ECO:0000313" key="13">
    <source>
        <dbReference type="EMBL" id="CAF0973608.1"/>
    </source>
</evidence>
<dbReference type="GO" id="GO:0007156">
    <property type="term" value="P:homophilic cell adhesion via plasma membrane adhesion molecules"/>
    <property type="evidence" value="ECO:0007669"/>
    <property type="project" value="InterPro"/>
</dbReference>
<keyword evidence="6 11" id="KW-1133">Transmembrane helix</keyword>
<feature type="transmembrane region" description="Helical" evidence="11">
    <location>
        <begin position="785"/>
        <end position="807"/>
    </location>
</feature>
<comment type="subcellular location">
    <subcellularLocation>
        <location evidence="1">Membrane</location>
        <topology evidence="1">Single-pass membrane protein</topology>
    </subcellularLocation>
</comment>
<keyword evidence="4 9" id="KW-0106">Calcium</keyword>
<proteinExistence type="predicted"/>
<keyword evidence="15" id="KW-1185">Reference proteome</keyword>
<feature type="domain" description="Cadherin" evidence="12">
    <location>
        <begin position="468"/>
        <end position="574"/>
    </location>
</feature>
<name>A0A814ESZ1_9BILA</name>
<evidence type="ECO:0000256" key="7">
    <source>
        <dbReference type="ARBA" id="ARBA00023136"/>
    </source>
</evidence>
<dbReference type="PROSITE" id="PS50268">
    <property type="entry name" value="CADHERIN_2"/>
    <property type="match status" value="5"/>
</dbReference>
<dbReference type="GO" id="GO:0005509">
    <property type="term" value="F:calcium ion binding"/>
    <property type="evidence" value="ECO:0007669"/>
    <property type="project" value="UniProtKB-UniRule"/>
</dbReference>
<protein>
    <recommendedName>
        <fullName evidence="12">Cadherin domain-containing protein</fullName>
    </recommendedName>
</protein>
<dbReference type="PROSITE" id="PS00232">
    <property type="entry name" value="CADHERIN_1"/>
    <property type="match status" value="1"/>
</dbReference>
<dbReference type="PRINTS" id="PR00205">
    <property type="entry name" value="CADHERIN"/>
</dbReference>
<dbReference type="CDD" id="cd11304">
    <property type="entry name" value="Cadherin_repeat"/>
    <property type="match status" value="5"/>
</dbReference>